<sequence>MQQRIAPDGNVTGYSVALPGDRHGAQQPVWFSGSKLAPDLSLPRVRERWQQAPGTAAASAMAWRVAEEKVRAAAEQLGAGGLQQGAGDVAALGDLIVVAAVLSPRLVRYQMRQAATEFERAGRAPAARDLEGRARELYRESTQALSRAAASAGRSDTTAALGFLLALVGDGARNSPRMGHRAGAGHSHSGSGLRVRSECALRYGLHGEAPCPRLALGAGGSAATDGTASGRESAPLARTWQVQFQRAAA</sequence>
<dbReference type="RefSeq" id="WP_263280229.1">
    <property type="nucleotide sequence ID" value="NZ_CP106795.1"/>
</dbReference>
<keyword evidence="2" id="KW-1185">Reference proteome</keyword>
<evidence type="ECO:0000313" key="2">
    <source>
        <dbReference type="Proteomes" id="UP001060733"/>
    </source>
</evidence>
<accession>A0ABY6F0Z1</accession>
<gene>
    <name evidence="1" type="ORF">N8I86_33965</name>
</gene>
<proteinExistence type="predicted"/>
<dbReference type="Proteomes" id="UP001060733">
    <property type="component" value="Chromosome"/>
</dbReference>
<reference evidence="1" key="1">
    <citation type="submission" date="2022-10" db="EMBL/GenBank/DDBJ databases">
        <authorList>
            <person name="Mo P."/>
        </authorList>
    </citation>
    <scope>NUCLEOTIDE SEQUENCE</scope>
    <source>
        <strain evidence="1">HUAS 14-6</strain>
    </source>
</reference>
<evidence type="ECO:0008006" key="3">
    <source>
        <dbReference type="Google" id="ProtNLM"/>
    </source>
</evidence>
<dbReference type="EMBL" id="CP106795">
    <property type="protein sequence ID" value="UXY40355.1"/>
    <property type="molecule type" value="Genomic_DNA"/>
</dbReference>
<name>A0ABY6F0Z1_9ACTN</name>
<evidence type="ECO:0000313" key="1">
    <source>
        <dbReference type="EMBL" id="UXY40355.1"/>
    </source>
</evidence>
<organism evidence="1 2">
    <name type="scientific">Streptomyces albidocamelliae</name>
    <dbReference type="NCBI Taxonomy" id="2981135"/>
    <lineage>
        <taxon>Bacteria</taxon>
        <taxon>Bacillati</taxon>
        <taxon>Actinomycetota</taxon>
        <taxon>Actinomycetes</taxon>
        <taxon>Kitasatosporales</taxon>
        <taxon>Streptomycetaceae</taxon>
        <taxon>Streptomyces</taxon>
    </lineage>
</organism>
<protein>
    <recommendedName>
        <fullName evidence="3">Triphosphoribosyl-dephospho-CoA synthase</fullName>
    </recommendedName>
</protein>